<proteinExistence type="predicted"/>
<accession>A0A183JVE7</accession>
<keyword evidence="2" id="KW-1185">Reference proteome</keyword>
<sequence>MTLLAEQAGIGEWLVDASLSSIASLSCLFSSFNFSISWESS</sequence>
<name>A0A183JVE7_9TREM</name>
<reference evidence="1 2" key="2">
    <citation type="submission" date="2018-11" db="EMBL/GenBank/DDBJ databases">
        <authorList>
            <consortium name="Pathogen Informatics"/>
        </authorList>
    </citation>
    <scope>NUCLEOTIDE SEQUENCE [LARGE SCALE GENOMIC DNA]</scope>
    <source>
        <strain evidence="1">Dakar</strain>
        <strain evidence="2">Dakar, Senegal</strain>
    </source>
</reference>
<dbReference type="EMBL" id="UZAK01016244">
    <property type="protein sequence ID" value="VDP06571.1"/>
    <property type="molecule type" value="Genomic_DNA"/>
</dbReference>
<dbReference type="WBParaSite" id="SCUD_0000669201-mRNA-1">
    <property type="protein sequence ID" value="SCUD_0000669201-mRNA-1"/>
    <property type="gene ID" value="SCUD_0000669201"/>
</dbReference>
<evidence type="ECO:0000313" key="2">
    <source>
        <dbReference type="Proteomes" id="UP000279833"/>
    </source>
</evidence>
<dbReference type="Proteomes" id="UP000279833">
    <property type="component" value="Unassembled WGS sequence"/>
</dbReference>
<evidence type="ECO:0000313" key="3">
    <source>
        <dbReference type="WBParaSite" id="SCUD_0000669201-mRNA-1"/>
    </source>
</evidence>
<evidence type="ECO:0000313" key="1">
    <source>
        <dbReference type="EMBL" id="VDP06571.1"/>
    </source>
</evidence>
<reference evidence="3" key="1">
    <citation type="submission" date="2016-06" db="UniProtKB">
        <authorList>
            <consortium name="WormBaseParasite"/>
        </authorList>
    </citation>
    <scope>IDENTIFICATION</scope>
</reference>
<dbReference type="AlphaFoldDB" id="A0A183JVE7"/>
<gene>
    <name evidence="1" type="ORF">SCUD_LOCUS6693</name>
</gene>
<organism evidence="3">
    <name type="scientific">Schistosoma curassoni</name>
    <dbReference type="NCBI Taxonomy" id="6186"/>
    <lineage>
        <taxon>Eukaryota</taxon>
        <taxon>Metazoa</taxon>
        <taxon>Spiralia</taxon>
        <taxon>Lophotrochozoa</taxon>
        <taxon>Platyhelminthes</taxon>
        <taxon>Trematoda</taxon>
        <taxon>Digenea</taxon>
        <taxon>Strigeidida</taxon>
        <taxon>Schistosomatoidea</taxon>
        <taxon>Schistosomatidae</taxon>
        <taxon>Schistosoma</taxon>
    </lineage>
</organism>
<protein>
    <submittedName>
        <fullName evidence="1 3">Uncharacterized protein</fullName>
    </submittedName>
</protein>